<reference evidence="2" key="1">
    <citation type="submission" date="2021-06" db="EMBL/GenBank/DDBJ databases">
        <title>Comparative genomics, transcriptomics and evolutionary studies reveal genomic signatures of adaptation to plant cell wall in hemibiotrophic fungi.</title>
        <authorList>
            <consortium name="DOE Joint Genome Institute"/>
            <person name="Baroncelli R."/>
            <person name="Diaz J.F."/>
            <person name="Benocci T."/>
            <person name="Peng M."/>
            <person name="Battaglia E."/>
            <person name="Haridas S."/>
            <person name="Andreopoulos W."/>
            <person name="Labutti K."/>
            <person name="Pangilinan J."/>
            <person name="Floch G.L."/>
            <person name="Makela M.R."/>
            <person name="Henrissat B."/>
            <person name="Grigoriev I.V."/>
            <person name="Crouch J.A."/>
            <person name="De Vries R.P."/>
            <person name="Sukno S.A."/>
            <person name="Thon M.R."/>
        </authorList>
    </citation>
    <scope>NUCLEOTIDE SEQUENCE</scope>
    <source>
        <strain evidence="2">MAFF235873</strain>
    </source>
</reference>
<evidence type="ECO:0000313" key="2">
    <source>
        <dbReference type="EMBL" id="KAK2029468.1"/>
    </source>
</evidence>
<keyword evidence="3" id="KW-1185">Reference proteome</keyword>
<organism evidence="2 3">
    <name type="scientific">Colletotrichum zoysiae</name>
    <dbReference type="NCBI Taxonomy" id="1216348"/>
    <lineage>
        <taxon>Eukaryota</taxon>
        <taxon>Fungi</taxon>
        <taxon>Dikarya</taxon>
        <taxon>Ascomycota</taxon>
        <taxon>Pezizomycotina</taxon>
        <taxon>Sordariomycetes</taxon>
        <taxon>Hypocreomycetidae</taxon>
        <taxon>Glomerellales</taxon>
        <taxon>Glomerellaceae</taxon>
        <taxon>Colletotrichum</taxon>
        <taxon>Colletotrichum graminicola species complex</taxon>
    </lineage>
</organism>
<protein>
    <submittedName>
        <fullName evidence="2">Uncharacterized protein</fullName>
    </submittedName>
</protein>
<feature type="chain" id="PRO_5041980002" evidence="1">
    <location>
        <begin position="21"/>
        <end position="184"/>
    </location>
</feature>
<feature type="signal peptide" evidence="1">
    <location>
        <begin position="1"/>
        <end position="20"/>
    </location>
</feature>
<evidence type="ECO:0000256" key="1">
    <source>
        <dbReference type="SAM" id="SignalP"/>
    </source>
</evidence>
<dbReference type="AlphaFoldDB" id="A0AAD9HII4"/>
<name>A0AAD9HII4_9PEZI</name>
<accession>A0AAD9HII4</accession>
<proteinExistence type="predicted"/>
<comment type="caution">
    <text evidence="2">The sequence shown here is derived from an EMBL/GenBank/DDBJ whole genome shotgun (WGS) entry which is preliminary data.</text>
</comment>
<dbReference type="Proteomes" id="UP001232148">
    <property type="component" value="Unassembled WGS sequence"/>
</dbReference>
<keyword evidence="1" id="KW-0732">Signal</keyword>
<evidence type="ECO:0000313" key="3">
    <source>
        <dbReference type="Proteomes" id="UP001232148"/>
    </source>
</evidence>
<dbReference type="EMBL" id="MU842863">
    <property type="protein sequence ID" value="KAK2029468.1"/>
    <property type="molecule type" value="Genomic_DNA"/>
</dbReference>
<gene>
    <name evidence="2" type="ORF">LX32DRAFT_354151</name>
</gene>
<sequence>MWKRLQVRVLLLGIDPLVTRIDPAHMHVHNYYCVLVYHSTSYISALRRCCMPGHPCWPPISNYIPLHRKTQHAHAHAQKTSCQRRHPSTTTLGKLVSLYSVVGPSYTVHACLPTAGPAEFSIHDQTTILQAKKEATENYWRVRMRCLVVYELGERTLLLELACSLARIAAGLRVRHPRAARNGL</sequence>